<proteinExistence type="predicted"/>
<feature type="domain" description="SET" evidence="6">
    <location>
        <begin position="2"/>
        <end position="113"/>
    </location>
</feature>
<evidence type="ECO:0000313" key="9">
    <source>
        <dbReference type="Proteomes" id="UP000062519"/>
    </source>
</evidence>
<dbReference type="SUPFAM" id="SSF82199">
    <property type="entry name" value="SET domain"/>
    <property type="match status" value="1"/>
</dbReference>
<dbReference type="RefSeq" id="WP_059472107.1">
    <property type="nucleotide sequence ID" value="NZ_CP013387.1"/>
</dbReference>
<dbReference type="GO" id="GO:0032259">
    <property type="term" value="P:methylation"/>
    <property type="evidence" value="ECO:0007669"/>
    <property type="project" value="UniProtKB-KW"/>
</dbReference>
<name>A0A1B4FMF0_9BURK</name>
<evidence type="ECO:0000313" key="8">
    <source>
        <dbReference type="EMBL" id="AOJ04858.1"/>
    </source>
</evidence>
<dbReference type="InterPro" id="IPR001214">
    <property type="entry name" value="SET_dom"/>
</dbReference>
<sequence length="144" mass="15806">MKRFVVRKSSVHGNGVFALRPLKAGELLLEYKGEVIAWRTATQAHRRHGHAGHTFYFGLSNGHVIDGSIGGNSARWLNHACAPNCRAVESKNRIFIEAARNIAPGEELFIDYGLEVTGSVSEQARQEYACHCGSVRCRGSMIAP</sequence>
<dbReference type="PROSITE" id="PS50868">
    <property type="entry name" value="POST_SET"/>
    <property type="match status" value="1"/>
</dbReference>
<evidence type="ECO:0000256" key="1">
    <source>
        <dbReference type="ARBA" id="ARBA00004286"/>
    </source>
</evidence>
<dbReference type="InterPro" id="IPR003616">
    <property type="entry name" value="Post-SET_dom"/>
</dbReference>
<evidence type="ECO:0000256" key="5">
    <source>
        <dbReference type="ARBA" id="ARBA00022691"/>
    </source>
</evidence>
<keyword evidence="2" id="KW-0158">Chromosome</keyword>
<comment type="subcellular location">
    <subcellularLocation>
        <location evidence="1">Chromosome</location>
    </subcellularLocation>
</comment>
<evidence type="ECO:0000259" key="7">
    <source>
        <dbReference type="PROSITE" id="PS50868"/>
    </source>
</evidence>
<evidence type="ECO:0000256" key="2">
    <source>
        <dbReference type="ARBA" id="ARBA00022454"/>
    </source>
</evidence>
<dbReference type="EMBL" id="CP013387">
    <property type="protein sequence ID" value="AOJ04858.1"/>
    <property type="molecule type" value="Genomic_DNA"/>
</dbReference>
<evidence type="ECO:0000256" key="3">
    <source>
        <dbReference type="ARBA" id="ARBA00022603"/>
    </source>
</evidence>
<dbReference type="SMART" id="SM00317">
    <property type="entry name" value="SET"/>
    <property type="match status" value="1"/>
</dbReference>
<dbReference type="GO" id="GO:0005694">
    <property type="term" value="C:chromosome"/>
    <property type="evidence" value="ECO:0007669"/>
    <property type="project" value="UniProtKB-SubCell"/>
</dbReference>
<dbReference type="InterPro" id="IPR050777">
    <property type="entry name" value="SET2_Histone-Lys_MeTrsfase"/>
</dbReference>
<accession>A0A1B4FMF0</accession>
<dbReference type="Pfam" id="PF00856">
    <property type="entry name" value="SET"/>
    <property type="match status" value="1"/>
</dbReference>
<gene>
    <name evidence="8" type="ORF">WS70_24200</name>
</gene>
<keyword evidence="4 8" id="KW-0808">Transferase</keyword>
<evidence type="ECO:0000259" key="6">
    <source>
        <dbReference type="PROSITE" id="PS50280"/>
    </source>
</evidence>
<dbReference type="PANTHER" id="PTHR22884">
    <property type="entry name" value="SET DOMAIN PROTEINS"/>
    <property type="match status" value="1"/>
</dbReference>
<dbReference type="PROSITE" id="PS50280">
    <property type="entry name" value="SET"/>
    <property type="match status" value="1"/>
</dbReference>
<dbReference type="InterPro" id="IPR046341">
    <property type="entry name" value="SET_dom_sf"/>
</dbReference>
<keyword evidence="3 8" id="KW-0489">Methyltransferase</keyword>
<keyword evidence="9" id="KW-1185">Reference proteome</keyword>
<organism evidence="8 9">
    <name type="scientific">Burkholderia mayonis</name>
    <dbReference type="NCBI Taxonomy" id="1385591"/>
    <lineage>
        <taxon>Bacteria</taxon>
        <taxon>Pseudomonadati</taxon>
        <taxon>Pseudomonadota</taxon>
        <taxon>Betaproteobacteria</taxon>
        <taxon>Burkholderiales</taxon>
        <taxon>Burkholderiaceae</taxon>
        <taxon>Burkholderia</taxon>
        <taxon>pseudomallei group</taxon>
    </lineage>
</organism>
<keyword evidence="5" id="KW-0949">S-adenosyl-L-methionine</keyword>
<evidence type="ECO:0000256" key="4">
    <source>
        <dbReference type="ARBA" id="ARBA00022679"/>
    </source>
</evidence>
<protein>
    <submittedName>
        <fullName evidence="8">SET domain-containing protein-lysine N-methyltransferase</fullName>
    </submittedName>
</protein>
<dbReference type="AlphaFoldDB" id="A0A1B4FMF0"/>
<dbReference type="Gene3D" id="2.170.270.10">
    <property type="entry name" value="SET domain"/>
    <property type="match status" value="1"/>
</dbReference>
<dbReference type="GO" id="GO:0008168">
    <property type="term" value="F:methyltransferase activity"/>
    <property type="evidence" value="ECO:0007669"/>
    <property type="project" value="UniProtKB-KW"/>
</dbReference>
<feature type="domain" description="Post-SET" evidence="7">
    <location>
        <begin position="126"/>
        <end position="142"/>
    </location>
</feature>
<dbReference type="KEGG" id="buu:WS70_24200"/>
<reference evidence="8 9" key="1">
    <citation type="submission" date="2015-12" db="EMBL/GenBank/DDBJ databases">
        <title>Diversity of Burkholderia near neighbor genomes.</title>
        <authorList>
            <person name="Sahl J."/>
            <person name="Wagner D."/>
            <person name="Keim P."/>
        </authorList>
    </citation>
    <scope>NUCLEOTIDE SEQUENCE [LARGE SCALE GENOMIC DNA]</scope>
    <source>
        <strain evidence="8 9">BDU6</strain>
    </source>
</reference>
<dbReference type="Proteomes" id="UP000062519">
    <property type="component" value="Chromosome 2"/>
</dbReference>